<dbReference type="Proteomes" id="UP000192731">
    <property type="component" value="Unassembled WGS sequence"/>
</dbReference>
<dbReference type="RefSeq" id="WP_084052194.1">
    <property type="nucleotide sequence ID" value="NZ_FWWT01000008.1"/>
</dbReference>
<keyword evidence="3" id="KW-1185">Reference proteome</keyword>
<evidence type="ECO:0000313" key="2">
    <source>
        <dbReference type="EMBL" id="SMB82590.1"/>
    </source>
</evidence>
<gene>
    <name evidence="2" type="ORF">SAMN00017405_0943</name>
</gene>
<dbReference type="InterPro" id="IPR006442">
    <property type="entry name" value="Antitoxin_Phd/YefM"/>
</dbReference>
<organism evidence="2 3">
    <name type="scientific">Desulfonispora thiosulfatigenes DSM 11270</name>
    <dbReference type="NCBI Taxonomy" id="656914"/>
    <lineage>
        <taxon>Bacteria</taxon>
        <taxon>Bacillati</taxon>
        <taxon>Bacillota</taxon>
        <taxon>Clostridia</taxon>
        <taxon>Eubacteriales</taxon>
        <taxon>Peptococcaceae</taxon>
        <taxon>Desulfonispora</taxon>
    </lineage>
</organism>
<protein>
    <submittedName>
        <fullName evidence="2">Antitoxin Phd_YefM, type II toxin-antitoxin system</fullName>
    </submittedName>
</protein>
<dbReference type="Pfam" id="PF07205">
    <property type="entry name" value="DUF1413"/>
    <property type="match status" value="1"/>
</dbReference>
<name>A0A1W1UND6_DESTI</name>
<dbReference type="AlphaFoldDB" id="A0A1W1UND6"/>
<evidence type="ECO:0000256" key="1">
    <source>
        <dbReference type="ARBA" id="ARBA00009981"/>
    </source>
</evidence>
<dbReference type="EMBL" id="FWWT01000008">
    <property type="protein sequence ID" value="SMB82590.1"/>
    <property type="molecule type" value="Genomic_DNA"/>
</dbReference>
<proteinExistence type="inferred from homology"/>
<accession>A0A1W1UND6</accession>
<sequence length="347" mass="40593">MKIDINRIVSINELENNFSEFCSKLKSENEVYIFQDNKPTHVIMTIEHYQNLLEGASSESNEANDDSIEKLLNKIGKRIFVDYYYIFKEDNNPEEQLPSGDNGFSLNSRRSRSSSARKIFREDLEIDALENIVQSSRLDDITLTKARKILSQETSNESLVVGANLEEDEKGHNLKIGKLARTFITKFLNENVISKYELEKMETAEYSKEVFNLNFEILKLVDRQVDIDKQKRDSKGYNRYYDLILHTDGGEYFLCSQWVENLHREAFETWLVYKLLRLLTVRVNGISANKEFTVKSVLNDCWIYVPFKVRQSLGRKFISEIRKSRVANVIEVDRVVNNSQVYKKMEE</sequence>
<comment type="similarity">
    <text evidence="1">Belongs to the phD/YefM antitoxin family.</text>
</comment>
<reference evidence="2 3" key="1">
    <citation type="submission" date="2017-04" db="EMBL/GenBank/DDBJ databases">
        <authorList>
            <person name="Afonso C.L."/>
            <person name="Miller P.J."/>
            <person name="Scott M.A."/>
            <person name="Spackman E."/>
            <person name="Goraichik I."/>
            <person name="Dimitrov K.M."/>
            <person name="Suarez D.L."/>
            <person name="Swayne D.E."/>
        </authorList>
    </citation>
    <scope>NUCLEOTIDE SEQUENCE [LARGE SCALE GENOMIC DNA]</scope>
    <source>
        <strain evidence="2 3">DSM 11270</strain>
    </source>
</reference>
<evidence type="ECO:0000313" key="3">
    <source>
        <dbReference type="Proteomes" id="UP000192731"/>
    </source>
</evidence>
<dbReference type="SUPFAM" id="SSF143120">
    <property type="entry name" value="YefM-like"/>
    <property type="match status" value="1"/>
</dbReference>
<dbReference type="Pfam" id="PF02604">
    <property type="entry name" value="PhdYeFM_antitox"/>
    <property type="match status" value="1"/>
</dbReference>
<dbReference type="InterPro" id="IPR010813">
    <property type="entry name" value="DUF1413"/>
</dbReference>
<dbReference type="OrthoDB" id="877111at2"/>
<dbReference type="InterPro" id="IPR036165">
    <property type="entry name" value="YefM-like_sf"/>
</dbReference>